<accession>A0A7J9AKU2</accession>
<keyword evidence="2" id="KW-1185">Reference proteome</keyword>
<evidence type="ECO:0000313" key="1">
    <source>
        <dbReference type="EMBL" id="MBA0724711.1"/>
    </source>
</evidence>
<proteinExistence type="predicted"/>
<reference evidence="1 2" key="1">
    <citation type="journal article" date="2019" name="Genome Biol. Evol.">
        <title>Insights into the evolution of the New World diploid cottons (Gossypium, subgenus Houzingenia) based on genome sequencing.</title>
        <authorList>
            <person name="Grover C.E."/>
            <person name="Arick M.A. 2nd"/>
            <person name="Thrash A."/>
            <person name="Conover J.L."/>
            <person name="Sanders W.S."/>
            <person name="Peterson D.G."/>
            <person name="Frelichowski J.E."/>
            <person name="Scheffler J.A."/>
            <person name="Scheffler B.E."/>
            <person name="Wendel J.F."/>
        </authorList>
    </citation>
    <scope>NUCLEOTIDE SEQUENCE [LARGE SCALE GENOMIC DNA]</scope>
    <source>
        <strain evidence="1">4</strain>
        <tissue evidence="1">Leaf</tissue>
    </source>
</reference>
<comment type="caution">
    <text evidence="1">The sequence shown here is derived from an EMBL/GenBank/DDBJ whole genome shotgun (WGS) entry which is preliminary data.</text>
</comment>
<gene>
    <name evidence="1" type="ORF">Golax_021376</name>
</gene>
<dbReference type="Proteomes" id="UP000593574">
    <property type="component" value="Unassembled WGS sequence"/>
</dbReference>
<protein>
    <submittedName>
        <fullName evidence="1">Uncharacterized protein</fullName>
    </submittedName>
</protein>
<organism evidence="1 2">
    <name type="scientific">Gossypium laxum</name>
    <dbReference type="NCBI Taxonomy" id="34288"/>
    <lineage>
        <taxon>Eukaryota</taxon>
        <taxon>Viridiplantae</taxon>
        <taxon>Streptophyta</taxon>
        <taxon>Embryophyta</taxon>
        <taxon>Tracheophyta</taxon>
        <taxon>Spermatophyta</taxon>
        <taxon>Magnoliopsida</taxon>
        <taxon>eudicotyledons</taxon>
        <taxon>Gunneridae</taxon>
        <taxon>Pentapetalae</taxon>
        <taxon>rosids</taxon>
        <taxon>malvids</taxon>
        <taxon>Malvales</taxon>
        <taxon>Malvaceae</taxon>
        <taxon>Malvoideae</taxon>
        <taxon>Gossypium</taxon>
    </lineage>
</organism>
<feature type="non-terminal residue" evidence="1">
    <location>
        <position position="1"/>
    </location>
</feature>
<feature type="non-terminal residue" evidence="1">
    <location>
        <position position="150"/>
    </location>
</feature>
<name>A0A7J9AKU2_9ROSI</name>
<dbReference type="EMBL" id="JABEZV010000011">
    <property type="protein sequence ID" value="MBA0724711.1"/>
    <property type="molecule type" value="Genomic_DNA"/>
</dbReference>
<sequence>KAYNNGHIPTTFVAEALACVQVVRFEAVSSFLRVEVDGDVLAIMKKILSGEEDRYEIRDYILDVKRLRSNFLGPSRLTYKVEEEEVEGIMAFEIQSFFSKRVTKIASKIAHFRDALDQLRVLTWLTVIFQRLKRQIVKDEEGSLEMKTGY</sequence>
<dbReference type="AlphaFoldDB" id="A0A7J9AKU2"/>
<evidence type="ECO:0000313" key="2">
    <source>
        <dbReference type="Proteomes" id="UP000593574"/>
    </source>
</evidence>